<dbReference type="SMART" id="SM00636">
    <property type="entry name" value="Glyco_18"/>
    <property type="match status" value="1"/>
</dbReference>
<protein>
    <recommendedName>
        <fullName evidence="1">GH18 domain-containing protein</fullName>
    </recommendedName>
</protein>
<dbReference type="Gene3D" id="3.20.20.80">
    <property type="entry name" value="Glycosidases"/>
    <property type="match status" value="1"/>
</dbReference>
<dbReference type="InterPro" id="IPR011583">
    <property type="entry name" value="Chitinase_II/V-like_cat"/>
</dbReference>
<dbReference type="SUPFAM" id="SSF54556">
    <property type="entry name" value="Chitinase insertion domain"/>
    <property type="match status" value="1"/>
</dbReference>
<dbReference type="InterPro" id="IPR050314">
    <property type="entry name" value="Glycosyl_Hydrlase_18"/>
</dbReference>
<reference evidence="2" key="1">
    <citation type="journal article" date="2023" name="Insect Mol. Biol.">
        <title>Genome sequencing provides insights into the evolution of gene families encoding plant cell wall-degrading enzymes in longhorned beetles.</title>
        <authorList>
            <person name="Shin N.R."/>
            <person name="Okamura Y."/>
            <person name="Kirsch R."/>
            <person name="Pauchet Y."/>
        </authorList>
    </citation>
    <scope>NUCLEOTIDE SEQUENCE</scope>
    <source>
        <strain evidence="2">RBIC_L_NR</strain>
    </source>
</reference>
<sequence>MSTTTQQQQFPKPTFTNQELYAHDQENDETHDVTPTLLEGRNTKLADFPSPLYELIDRRNDENVDAWVKYWISNGAPTNKIILGIPTYGRTWKLESDSAVDQIPLTGLEGPGEPGPLTKEAGLLSYPEICTKVQPQQGVKGGASSTQFKKVADSTKRRGQYLKKDGIWIGYEDPESAANKAAYVKNKGLAGIAVDDLTLDDFRGICGRSKYAILQAAASAL</sequence>
<organism evidence="2 3">
    <name type="scientific">Rhamnusium bicolor</name>
    <dbReference type="NCBI Taxonomy" id="1586634"/>
    <lineage>
        <taxon>Eukaryota</taxon>
        <taxon>Metazoa</taxon>
        <taxon>Ecdysozoa</taxon>
        <taxon>Arthropoda</taxon>
        <taxon>Hexapoda</taxon>
        <taxon>Insecta</taxon>
        <taxon>Pterygota</taxon>
        <taxon>Neoptera</taxon>
        <taxon>Endopterygota</taxon>
        <taxon>Coleoptera</taxon>
        <taxon>Polyphaga</taxon>
        <taxon>Cucujiformia</taxon>
        <taxon>Chrysomeloidea</taxon>
        <taxon>Cerambycidae</taxon>
        <taxon>Lepturinae</taxon>
        <taxon>Rhagiini</taxon>
        <taxon>Rhamnusium</taxon>
    </lineage>
</organism>
<dbReference type="Gene3D" id="3.10.50.10">
    <property type="match status" value="1"/>
</dbReference>
<dbReference type="SUPFAM" id="SSF51445">
    <property type="entry name" value="(Trans)glycosidases"/>
    <property type="match status" value="1"/>
</dbReference>
<proteinExistence type="predicted"/>
<dbReference type="GO" id="GO:0005576">
    <property type="term" value="C:extracellular region"/>
    <property type="evidence" value="ECO:0007669"/>
    <property type="project" value="TreeGrafter"/>
</dbReference>
<evidence type="ECO:0000313" key="2">
    <source>
        <dbReference type="EMBL" id="KAJ8938387.1"/>
    </source>
</evidence>
<name>A0AAV8XIF8_9CUCU</name>
<dbReference type="GO" id="GO:0006032">
    <property type="term" value="P:chitin catabolic process"/>
    <property type="evidence" value="ECO:0007669"/>
    <property type="project" value="TreeGrafter"/>
</dbReference>
<dbReference type="AlphaFoldDB" id="A0AAV8XIF8"/>
<evidence type="ECO:0000259" key="1">
    <source>
        <dbReference type="PROSITE" id="PS51910"/>
    </source>
</evidence>
<evidence type="ECO:0000313" key="3">
    <source>
        <dbReference type="Proteomes" id="UP001162156"/>
    </source>
</evidence>
<dbReference type="GO" id="GO:0008061">
    <property type="term" value="F:chitin binding"/>
    <property type="evidence" value="ECO:0007669"/>
    <property type="project" value="InterPro"/>
</dbReference>
<dbReference type="PANTHER" id="PTHR11177">
    <property type="entry name" value="CHITINASE"/>
    <property type="match status" value="1"/>
</dbReference>
<accession>A0AAV8XIF8</accession>
<keyword evidence="3" id="KW-1185">Reference proteome</keyword>
<dbReference type="InterPro" id="IPR029070">
    <property type="entry name" value="Chitinase_insertion_sf"/>
</dbReference>
<dbReference type="InterPro" id="IPR017853">
    <property type="entry name" value="GH"/>
</dbReference>
<dbReference type="PROSITE" id="PS51910">
    <property type="entry name" value="GH18_2"/>
    <property type="match status" value="1"/>
</dbReference>
<dbReference type="EMBL" id="JANEYF010003192">
    <property type="protein sequence ID" value="KAJ8938387.1"/>
    <property type="molecule type" value="Genomic_DNA"/>
</dbReference>
<dbReference type="PANTHER" id="PTHR11177:SF235">
    <property type="entry name" value="CHITINASE-LIKE PROTEIN IDGF1-RELATED"/>
    <property type="match status" value="1"/>
</dbReference>
<comment type="caution">
    <text evidence="2">The sequence shown here is derived from an EMBL/GenBank/DDBJ whole genome shotgun (WGS) entry which is preliminary data.</text>
</comment>
<dbReference type="GO" id="GO:0004568">
    <property type="term" value="F:chitinase activity"/>
    <property type="evidence" value="ECO:0007669"/>
    <property type="project" value="TreeGrafter"/>
</dbReference>
<feature type="domain" description="GH18" evidence="1">
    <location>
        <begin position="1"/>
        <end position="221"/>
    </location>
</feature>
<dbReference type="GO" id="GO:0005975">
    <property type="term" value="P:carbohydrate metabolic process"/>
    <property type="evidence" value="ECO:0007669"/>
    <property type="project" value="InterPro"/>
</dbReference>
<dbReference type="Pfam" id="PF00704">
    <property type="entry name" value="Glyco_hydro_18"/>
    <property type="match status" value="1"/>
</dbReference>
<gene>
    <name evidence="2" type="ORF">NQ314_011520</name>
</gene>
<dbReference type="Proteomes" id="UP001162156">
    <property type="component" value="Unassembled WGS sequence"/>
</dbReference>
<dbReference type="InterPro" id="IPR001223">
    <property type="entry name" value="Glyco_hydro18_cat"/>
</dbReference>